<sequence length="384" mass="43786">MEADGMVAPAALELPPGFRFHPTDEEIIIHYLLKKVMDTRFAPLAIAEAHLNKCEPWDLPNKANMGEKEWYFFWQRERKYPTSMRTNRATESGYWKATGKDKEIHKGRNSCLVGMKKTLVFYIGRAPNGHKTNWIMHEYRLEGNFSNFNLSLPAKEEWVVCRVFHKHTGSRTGPAHVELARKTTLDSPTLPPLREYNFTKERPDSSFATHEDESKAHISSPRVMFRNPKSQILQNDHNPYFSSPHNKEPSPIFCSQIVDSNSVFPHQSSPSLVYQLQDEFISSAISADFPFKGADYQVNLGILAPDVNMKEPEKLSKMKSFTANNSIGCDSQDIGLISEMATETTPFQSKLGDIDQSKKPFDQEPEEDLSFSPDISDLDSLWSY</sequence>
<dbReference type="SUPFAM" id="SSF101941">
    <property type="entry name" value="NAC domain"/>
    <property type="match status" value="1"/>
</dbReference>
<feature type="domain" description="NAC" evidence="6">
    <location>
        <begin position="14"/>
        <end position="166"/>
    </location>
</feature>
<evidence type="ECO:0000259" key="6">
    <source>
        <dbReference type="PROSITE" id="PS51005"/>
    </source>
</evidence>
<dbReference type="GO" id="GO:0005634">
    <property type="term" value="C:nucleus"/>
    <property type="evidence" value="ECO:0007669"/>
    <property type="project" value="UniProtKB-ARBA"/>
</dbReference>
<gene>
    <name evidence="7" type="ORF">Sradi_2032800</name>
</gene>
<keyword evidence="1" id="KW-0805">Transcription regulation</keyword>
<dbReference type="Gene3D" id="2.170.150.80">
    <property type="entry name" value="NAC domain"/>
    <property type="match status" value="1"/>
</dbReference>
<dbReference type="Pfam" id="PF02365">
    <property type="entry name" value="NAM"/>
    <property type="match status" value="1"/>
</dbReference>
<keyword evidence="4" id="KW-0539">Nucleus</keyword>
<dbReference type="InterPro" id="IPR036093">
    <property type="entry name" value="NAC_dom_sf"/>
</dbReference>
<accession>A0AAW2THB3</accession>
<reference evidence="7" key="1">
    <citation type="submission" date="2020-06" db="EMBL/GenBank/DDBJ databases">
        <authorList>
            <person name="Li T."/>
            <person name="Hu X."/>
            <person name="Zhang T."/>
            <person name="Song X."/>
            <person name="Zhang H."/>
            <person name="Dai N."/>
            <person name="Sheng W."/>
            <person name="Hou X."/>
            <person name="Wei L."/>
        </authorList>
    </citation>
    <scope>NUCLEOTIDE SEQUENCE</scope>
    <source>
        <strain evidence="7">G02</strain>
        <tissue evidence="7">Leaf</tissue>
    </source>
</reference>
<dbReference type="FunFam" id="2.170.150.80:FF:000006">
    <property type="entry name" value="NAC domain-containing protein 100-like"/>
    <property type="match status" value="1"/>
</dbReference>
<evidence type="ECO:0000313" key="7">
    <source>
        <dbReference type="EMBL" id="KAL0403920.1"/>
    </source>
</evidence>
<dbReference type="GO" id="GO:0006355">
    <property type="term" value="P:regulation of DNA-templated transcription"/>
    <property type="evidence" value="ECO:0007669"/>
    <property type="project" value="InterPro"/>
</dbReference>
<dbReference type="GO" id="GO:0000976">
    <property type="term" value="F:transcription cis-regulatory region binding"/>
    <property type="evidence" value="ECO:0007669"/>
    <property type="project" value="UniProtKB-ARBA"/>
</dbReference>
<reference evidence="7" key="2">
    <citation type="journal article" date="2024" name="Plant">
        <title>Genomic evolution and insights into agronomic trait innovations of Sesamum species.</title>
        <authorList>
            <person name="Miao H."/>
            <person name="Wang L."/>
            <person name="Qu L."/>
            <person name="Liu H."/>
            <person name="Sun Y."/>
            <person name="Le M."/>
            <person name="Wang Q."/>
            <person name="Wei S."/>
            <person name="Zheng Y."/>
            <person name="Lin W."/>
            <person name="Duan Y."/>
            <person name="Cao H."/>
            <person name="Xiong S."/>
            <person name="Wang X."/>
            <person name="Wei L."/>
            <person name="Li C."/>
            <person name="Ma Q."/>
            <person name="Ju M."/>
            <person name="Zhao R."/>
            <person name="Li G."/>
            <person name="Mu C."/>
            <person name="Tian Q."/>
            <person name="Mei H."/>
            <person name="Zhang T."/>
            <person name="Gao T."/>
            <person name="Zhang H."/>
        </authorList>
    </citation>
    <scope>NUCLEOTIDE SEQUENCE</scope>
    <source>
        <strain evidence="7">G02</strain>
    </source>
</reference>
<keyword evidence="2" id="KW-0238">DNA-binding</keyword>
<feature type="compositionally biased region" description="Basic and acidic residues" evidence="5">
    <location>
        <begin position="352"/>
        <end position="362"/>
    </location>
</feature>
<evidence type="ECO:0000256" key="1">
    <source>
        <dbReference type="ARBA" id="ARBA00023015"/>
    </source>
</evidence>
<dbReference type="InterPro" id="IPR003441">
    <property type="entry name" value="NAC-dom"/>
</dbReference>
<feature type="region of interest" description="Disordered" evidence="5">
    <location>
        <begin position="347"/>
        <end position="384"/>
    </location>
</feature>
<comment type="caution">
    <text evidence="7">The sequence shown here is derived from an EMBL/GenBank/DDBJ whole genome shotgun (WGS) entry which is preliminary data.</text>
</comment>
<dbReference type="PANTHER" id="PTHR31744">
    <property type="entry name" value="PROTEIN CUP-SHAPED COTYLEDON 2-RELATED"/>
    <property type="match status" value="1"/>
</dbReference>
<proteinExistence type="predicted"/>
<organism evidence="7">
    <name type="scientific">Sesamum radiatum</name>
    <name type="common">Black benniseed</name>
    <dbReference type="NCBI Taxonomy" id="300843"/>
    <lineage>
        <taxon>Eukaryota</taxon>
        <taxon>Viridiplantae</taxon>
        <taxon>Streptophyta</taxon>
        <taxon>Embryophyta</taxon>
        <taxon>Tracheophyta</taxon>
        <taxon>Spermatophyta</taxon>
        <taxon>Magnoliopsida</taxon>
        <taxon>eudicotyledons</taxon>
        <taxon>Gunneridae</taxon>
        <taxon>Pentapetalae</taxon>
        <taxon>asterids</taxon>
        <taxon>lamiids</taxon>
        <taxon>Lamiales</taxon>
        <taxon>Pedaliaceae</taxon>
        <taxon>Sesamum</taxon>
    </lineage>
</organism>
<dbReference type="PROSITE" id="PS51005">
    <property type="entry name" value="NAC"/>
    <property type="match status" value="1"/>
</dbReference>
<dbReference type="AlphaFoldDB" id="A0AAW2THB3"/>
<evidence type="ECO:0000256" key="3">
    <source>
        <dbReference type="ARBA" id="ARBA00023163"/>
    </source>
</evidence>
<name>A0AAW2THB3_SESRA</name>
<keyword evidence="3" id="KW-0804">Transcription</keyword>
<dbReference type="PANTHER" id="PTHR31744:SF92">
    <property type="entry name" value="NAC DOMAIN-CONTAINING PROTEIN 87"/>
    <property type="match status" value="1"/>
</dbReference>
<dbReference type="EMBL" id="JACGWJ010000008">
    <property type="protein sequence ID" value="KAL0403920.1"/>
    <property type="molecule type" value="Genomic_DNA"/>
</dbReference>
<protein>
    <submittedName>
        <fullName evidence="7">NAC domain-containing protein 87</fullName>
    </submittedName>
</protein>
<evidence type="ECO:0000256" key="5">
    <source>
        <dbReference type="SAM" id="MobiDB-lite"/>
    </source>
</evidence>
<evidence type="ECO:0000256" key="4">
    <source>
        <dbReference type="ARBA" id="ARBA00023242"/>
    </source>
</evidence>
<evidence type="ECO:0000256" key="2">
    <source>
        <dbReference type="ARBA" id="ARBA00023125"/>
    </source>
</evidence>